<evidence type="ECO:0000256" key="1">
    <source>
        <dbReference type="SAM" id="Phobius"/>
    </source>
</evidence>
<organism evidence="2 3">
    <name type="scientific">candidate division MSBL1 archaeon SCGC-AAA259A05</name>
    <dbReference type="NCBI Taxonomy" id="1698259"/>
    <lineage>
        <taxon>Archaea</taxon>
        <taxon>Methanobacteriati</taxon>
        <taxon>Methanobacteriota</taxon>
        <taxon>candidate division MSBL1</taxon>
    </lineage>
</organism>
<keyword evidence="1" id="KW-1133">Transmembrane helix</keyword>
<feature type="transmembrane region" description="Helical" evidence="1">
    <location>
        <begin position="12"/>
        <end position="31"/>
    </location>
</feature>
<keyword evidence="1" id="KW-0812">Transmembrane</keyword>
<dbReference type="Proteomes" id="UP000070163">
    <property type="component" value="Unassembled WGS sequence"/>
</dbReference>
<feature type="transmembrane region" description="Helical" evidence="1">
    <location>
        <begin position="37"/>
        <end position="56"/>
    </location>
</feature>
<proteinExistence type="predicted"/>
<comment type="caution">
    <text evidence="2">The sequence shown here is derived from an EMBL/GenBank/DDBJ whole genome shotgun (WGS) entry which is preliminary data.</text>
</comment>
<evidence type="ECO:0000313" key="2">
    <source>
        <dbReference type="EMBL" id="KXA91576.1"/>
    </source>
</evidence>
<protein>
    <submittedName>
        <fullName evidence="2">Uncharacterized protein</fullName>
    </submittedName>
</protein>
<dbReference type="AlphaFoldDB" id="A0A133UBK1"/>
<reference evidence="2 3" key="1">
    <citation type="journal article" date="2016" name="Sci. Rep.">
        <title>Metabolic traits of an uncultured archaeal lineage -MSBL1- from brine pools of the Red Sea.</title>
        <authorList>
            <person name="Mwirichia R."/>
            <person name="Alam I."/>
            <person name="Rashid M."/>
            <person name="Vinu M."/>
            <person name="Ba-Alawi W."/>
            <person name="Anthony Kamau A."/>
            <person name="Kamanda Ngugi D."/>
            <person name="Goker M."/>
            <person name="Klenk H.P."/>
            <person name="Bajic V."/>
            <person name="Stingl U."/>
        </authorList>
    </citation>
    <scope>NUCLEOTIDE SEQUENCE [LARGE SCALE GENOMIC DNA]</scope>
    <source>
        <strain evidence="2">SCGC-AAA259A05</strain>
    </source>
</reference>
<sequence length="99" mass="11050">MSSTYGKRRKLLATSLPIGLTLVGISIGLTHVLSLPPLYLCVLLLALTYLAGKTISVKTKRRPKQKEVSIQEKPTDFEIKNMLKKRGLEGLIRDSKEEN</sequence>
<accession>A0A133UBK1</accession>
<keyword evidence="3" id="KW-1185">Reference proteome</keyword>
<keyword evidence="1" id="KW-0472">Membrane</keyword>
<dbReference type="EMBL" id="LHXJ01000005">
    <property type="protein sequence ID" value="KXA91576.1"/>
    <property type="molecule type" value="Genomic_DNA"/>
</dbReference>
<name>A0A133UBK1_9EURY</name>
<evidence type="ECO:0000313" key="3">
    <source>
        <dbReference type="Proteomes" id="UP000070163"/>
    </source>
</evidence>
<gene>
    <name evidence="2" type="ORF">AKJ57_00745</name>
</gene>